<dbReference type="SUPFAM" id="SSF50129">
    <property type="entry name" value="GroES-like"/>
    <property type="match status" value="1"/>
</dbReference>
<dbReference type="InterPro" id="IPR036291">
    <property type="entry name" value="NAD(P)-bd_dom_sf"/>
</dbReference>
<dbReference type="PANTHER" id="PTHR44154:SF1">
    <property type="entry name" value="QUINONE OXIDOREDUCTASE"/>
    <property type="match status" value="1"/>
</dbReference>
<reference evidence="3 4" key="1">
    <citation type="submission" date="2018-07" db="EMBL/GenBank/DDBJ databases">
        <title>Complete genome sequencing of Ornithinimicrobium sp. AMA3305.</title>
        <authorList>
            <person name="Bae J.-W."/>
        </authorList>
    </citation>
    <scope>NUCLEOTIDE SEQUENCE [LARGE SCALE GENOMIC DNA]</scope>
    <source>
        <strain evidence="3 4">AMA3305</strain>
    </source>
</reference>
<gene>
    <name evidence="3" type="ORF">DV701_13330</name>
</gene>
<sequence>MVAAYVEELGPAELIRVGPLPVPVVGPTEVLVRVEVVAVDPVDTLVRWGAFPTPVPLPFVVGRDLVGTVAAVGAGVARFGVGDRVWSNSLGHGGRQGSFAEYAVVPPERLYHLPRGVDPVQMVALAHPAATAWLGLHRHARAQAGETILVGGGGGNVGECVVRLAVAAGLRVLATASAADLERVGDAGAEVVVDYRAADVTAQLRAAAPEGIDVHWDTSGHHDLEAAVALARRGARILLTAAGPEASVPLPVGAAYTKDVDLLGFVISNATVPDLAAAARAVGGRLSDGTLRARVTEELPLSATAEAHRRVEAGRVRGRLVLRP</sequence>
<dbReference type="InterPro" id="IPR020843">
    <property type="entry name" value="ER"/>
</dbReference>
<dbReference type="Proteomes" id="UP000253790">
    <property type="component" value="Chromosome"/>
</dbReference>
<dbReference type="Pfam" id="PF00107">
    <property type="entry name" value="ADH_zinc_N"/>
    <property type="match status" value="1"/>
</dbReference>
<evidence type="ECO:0000259" key="2">
    <source>
        <dbReference type="SMART" id="SM00829"/>
    </source>
</evidence>
<dbReference type="EMBL" id="CP031229">
    <property type="protein sequence ID" value="AXH96968.1"/>
    <property type="molecule type" value="Genomic_DNA"/>
</dbReference>
<dbReference type="Pfam" id="PF08240">
    <property type="entry name" value="ADH_N"/>
    <property type="match status" value="1"/>
</dbReference>
<dbReference type="InterPro" id="IPR011032">
    <property type="entry name" value="GroES-like_sf"/>
</dbReference>
<dbReference type="KEGG" id="orn:DV701_13330"/>
<protein>
    <submittedName>
        <fullName evidence="3">NADPH:quinone reductase</fullName>
    </submittedName>
</protein>
<dbReference type="Gene3D" id="3.40.50.720">
    <property type="entry name" value="NAD(P)-binding Rossmann-like Domain"/>
    <property type="match status" value="1"/>
</dbReference>
<accession>A0A345NPL0</accession>
<dbReference type="SUPFAM" id="SSF51735">
    <property type="entry name" value="NAD(P)-binding Rossmann-fold domains"/>
    <property type="match status" value="1"/>
</dbReference>
<keyword evidence="1" id="KW-0521">NADP</keyword>
<evidence type="ECO:0000313" key="4">
    <source>
        <dbReference type="Proteomes" id="UP000253790"/>
    </source>
</evidence>
<dbReference type="CDD" id="cd08253">
    <property type="entry name" value="zeta_crystallin"/>
    <property type="match status" value="1"/>
</dbReference>
<dbReference type="AlphaFoldDB" id="A0A345NPL0"/>
<dbReference type="InterPro" id="IPR013149">
    <property type="entry name" value="ADH-like_C"/>
</dbReference>
<keyword evidence="4" id="KW-1185">Reference proteome</keyword>
<organism evidence="3 4">
    <name type="scientific">Ornithinimicrobium avium</name>
    <dbReference type="NCBI Taxonomy" id="2283195"/>
    <lineage>
        <taxon>Bacteria</taxon>
        <taxon>Bacillati</taxon>
        <taxon>Actinomycetota</taxon>
        <taxon>Actinomycetes</taxon>
        <taxon>Micrococcales</taxon>
        <taxon>Ornithinimicrobiaceae</taxon>
        <taxon>Ornithinimicrobium</taxon>
    </lineage>
</organism>
<dbReference type="InterPro" id="IPR013154">
    <property type="entry name" value="ADH-like_N"/>
</dbReference>
<dbReference type="OrthoDB" id="3175656at2"/>
<evidence type="ECO:0000256" key="1">
    <source>
        <dbReference type="ARBA" id="ARBA00022857"/>
    </source>
</evidence>
<dbReference type="InterPro" id="IPR051603">
    <property type="entry name" value="Zinc-ADH_QOR/CCCR"/>
</dbReference>
<evidence type="ECO:0000313" key="3">
    <source>
        <dbReference type="EMBL" id="AXH96968.1"/>
    </source>
</evidence>
<dbReference type="PANTHER" id="PTHR44154">
    <property type="entry name" value="QUINONE OXIDOREDUCTASE"/>
    <property type="match status" value="1"/>
</dbReference>
<dbReference type="GO" id="GO:0016491">
    <property type="term" value="F:oxidoreductase activity"/>
    <property type="evidence" value="ECO:0007669"/>
    <property type="project" value="InterPro"/>
</dbReference>
<feature type="domain" description="Enoyl reductase (ER)" evidence="2">
    <location>
        <begin position="10"/>
        <end position="322"/>
    </location>
</feature>
<dbReference type="Gene3D" id="3.90.180.10">
    <property type="entry name" value="Medium-chain alcohol dehydrogenases, catalytic domain"/>
    <property type="match status" value="1"/>
</dbReference>
<dbReference type="SMART" id="SM00829">
    <property type="entry name" value="PKS_ER"/>
    <property type="match status" value="1"/>
</dbReference>
<name>A0A345NPL0_9MICO</name>
<proteinExistence type="predicted"/>